<dbReference type="Proteomes" id="UP001589774">
    <property type="component" value="Unassembled WGS sequence"/>
</dbReference>
<dbReference type="EMBL" id="JBHLWO010000002">
    <property type="protein sequence ID" value="MFC0320294.1"/>
    <property type="molecule type" value="Genomic_DNA"/>
</dbReference>
<proteinExistence type="predicted"/>
<keyword evidence="2" id="KW-1185">Reference proteome</keyword>
<reference evidence="1 2" key="1">
    <citation type="submission" date="2024-09" db="EMBL/GenBank/DDBJ databases">
        <authorList>
            <person name="Sun Q."/>
            <person name="Mori K."/>
        </authorList>
    </citation>
    <scope>NUCLEOTIDE SEQUENCE [LARGE SCALE GENOMIC DNA]</scope>
    <source>
        <strain evidence="1 2">CCM 7765</strain>
    </source>
</reference>
<name>A0ABV6HNX2_9SPHI</name>
<evidence type="ECO:0000313" key="1">
    <source>
        <dbReference type="EMBL" id="MFC0320294.1"/>
    </source>
</evidence>
<dbReference type="RefSeq" id="WP_013667680.1">
    <property type="nucleotide sequence ID" value="NZ_JBHLWO010000002.1"/>
</dbReference>
<comment type="caution">
    <text evidence="1">The sequence shown here is derived from an EMBL/GenBank/DDBJ whole genome shotgun (WGS) entry which is preliminary data.</text>
</comment>
<protein>
    <submittedName>
        <fullName evidence="1">Nuclear transport factor 2 family protein</fullName>
    </submittedName>
</protein>
<dbReference type="InterPro" id="IPR032710">
    <property type="entry name" value="NTF2-like_dom_sf"/>
</dbReference>
<evidence type="ECO:0000313" key="2">
    <source>
        <dbReference type="Proteomes" id="UP001589774"/>
    </source>
</evidence>
<gene>
    <name evidence="1" type="ORF">ACFFI0_18350</name>
</gene>
<dbReference type="SUPFAM" id="SSF54427">
    <property type="entry name" value="NTF2-like"/>
    <property type="match status" value="1"/>
</dbReference>
<organism evidence="1 2">
    <name type="scientific">Olivibacter oleidegradans</name>
    <dbReference type="NCBI Taxonomy" id="760123"/>
    <lineage>
        <taxon>Bacteria</taxon>
        <taxon>Pseudomonadati</taxon>
        <taxon>Bacteroidota</taxon>
        <taxon>Sphingobacteriia</taxon>
        <taxon>Sphingobacteriales</taxon>
        <taxon>Sphingobacteriaceae</taxon>
        <taxon>Olivibacter</taxon>
    </lineage>
</organism>
<accession>A0ABV6HNX2</accession>
<dbReference type="Gene3D" id="3.10.450.50">
    <property type="match status" value="1"/>
</dbReference>
<sequence>MKLPKVITKLVEAQNQADSVAYANCFSETATVFDEGKTYKGKTDIEQWIANANENYKAVMQPLHFEEKETTSILKAEVSGTFPGSPVVLNYHLEIADGHIQSLKITT</sequence>